<comment type="cofactor">
    <cofactor evidence="1">
        <name>FAD</name>
        <dbReference type="ChEBI" id="CHEBI:57692"/>
    </cofactor>
</comment>
<feature type="domain" description="tRNA uridine 5-carboxymethylaminomethyl modification enzyme C-terminal subdomain" evidence="6">
    <location>
        <begin position="40"/>
        <end position="111"/>
    </location>
</feature>
<evidence type="ECO:0000259" key="6">
    <source>
        <dbReference type="SMART" id="SM01228"/>
    </source>
</evidence>
<protein>
    <submittedName>
        <fullName evidence="7">tRNA uridine-5-carboxymethylaminomethyl(34) synthesis enzyme MnmG</fullName>
    </submittedName>
</protein>
<evidence type="ECO:0000256" key="1">
    <source>
        <dbReference type="ARBA" id="ARBA00001974"/>
    </source>
</evidence>
<dbReference type="FunFam" id="1.10.150.570:FF:000001">
    <property type="entry name" value="tRNA uridine 5-carboxymethylaminomethyl modification enzyme MnmG"/>
    <property type="match status" value="1"/>
</dbReference>
<evidence type="ECO:0000313" key="7">
    <source>
        <dbReference type="EMBL" id="NVN11250.1"/>
    </source>
</evidence>
<evidence type="ECO:0000313" key="8">
    <source>
        <dbReference type="Proteomes" id="UP000534870"/>
    </source>
</evidence>
<evidence type="ECO:0000256" key="2">
    <source>
        <dbReference type="ARBA" id="ARBA00007653"/>
    </source>
</evidence>
<dbReference type="SMART" id="SM01228">
    <property type="entry name" value="GIDA_assoc_3"/>
    <property type="match status" value="1"/>
</dbReference>
<dbReference type="EMBL" id="JABXXP010000141">
    <property type="protein sequence ID" value="NVN11250.1"/>
    <property type="molecule type" value="Genomic_DNA"/>
</dbReference>
<dbReference type="PANTHER" id="PTHR11806:SF2">
    <property type="entry name" value="METHYLENETETRAHYDROFOLATE--TRNA-(URACIL-5-)-METHYLTRANSFERASE TRMFO"/>
    <property type="match status" value="1"/>
</dbReference>
<comment type="similarity">
    <text evidence="2">Belongs to the MnmG family.</text>
</comment>
<dbReference type="Pfam" id="PF13932">
    <property type="entry name" value="SAM_GIDA_C"/>
    <property type="match status" value="1"/>
</dbReference>
<evidence type="ECO:0000256" key="5">
    <source>
        <dbReference type="ARBA" id="ARBA00022827"/>
    </source>
</evidence>
<dbReference type="Gene3D" id="1.10.150.570">
    <property type="entry name" value="GidA associated domain, C-terminal subdomain"/>
    <property type="match status" value="1"/>
</dbReference>
<gene>
    <name evidence="7" type="ORF">HUK84_08895</name>
</gene>
<dbReference type="InterPro" id="IPR026904">
    <property type="entry name" value="MnmG_C"/>
</dbReference>
<keyword evidence="3" id="KW-0285">Flavoprotein</keyword>
<dbReference type="GO" id="GO:0005829">
    <property type="term" value="C:cytosol"/>
    <property type="evidence" value="ECO:0007669"/>
    <property type="project" value="TreeGrafter"/>
</dbReference>
<dbReference type="InterPro" id="IPR047001">
    <property type="entry name" value="MnmG_C_subdom"/>
</dbReference>
<dbReference type="InterPro" id="IPR044920">
    <property type="entry name" value="MnmG_C_subdom_sf"/>
</dbReference>
<accession>A0A7Y7IWR5</accession>
<feature type="non-terminal residue" evidence="7">
    <location>
        <position position="1"/>
    </location>
</feature>
<dbReference type="InterPro" id="IPR002218">
    <property type="entry name" value="MnmG-rel"/>
</dbReference>
<dbReference type="AlphaFoldDB" id="A0A7Y7IWR5"/>
<evidence type="ECO:0000256" key="4">
    <source>
        <dbReference type="ARBA" id="ARBA00022694"/>
    </source>
</evidence>
<sequence>RRRSLRDVLATTAAPDAIDRIAPWFAALDPRVRRHVETESRYSGYLLRQQREIRQLEAETRIALPPDLDYRRIGGLSTEMQERLAAARPASFSAAQRIPGITPSALMALLSHLRQAA</sequence>
<evidence type="ECO:0000256" key="3">
    <source>
        <dbReference type="ARBA" id="ARBA00022630"/>
    </source>
</evidence>
<dbReference type="GO" id="GO:0030488">
    <property type="term" value="P:tRNA methylation"/>
    <property type="evidence" value="ECO:0007669"/>
    <property type="project" value="TreeGrafter"/>
</dbReference>
<name>A0A7Y7IWR5_9PROT</name>
<comment type="caution">
    <text evidence="7">The sequence shown here is derived from an EMBL/GenBank/DDBJ whole genome shotgun (WGS) entry which is preliminary data.</text>
</comment>
<dbReference type="Proteomes" id="UP000534870">
    <property type="component" value="Unassembled WGS sequence"/>
</dbReference>
<proteinExistence type="inferred from homology"/>
<keyword evidence="4" id="KW-0819">tRNA processing</keyword>
<dbReference type="GO" id="GO:0002098">
    <property type="term" value="P:tRNA wobble uridine modification"/>
    <property type="evidence" value="ECO:0007669"/>
    <property type="project" value="TreeGrafter"/>
</dbReference>
<keyword evidence="5" id="KW-0274">FAD</keyword>
<dbReference type="GO" id="GO:0050660">
    <property type="term" value="F:flavin adenine dinucleotide binding"/>
    <property type="evidence" value="ECO:0007669"/>
    <property type="project" value="InterPro"/>
</dbReference>
<dbReference type="PANTHER" id="PTHR11806">
    <property type="entry name" value="GLUCOSE INHIBITED DIVISION PROTEIN A"/>
    <property type="match status" value="1"/>
</dbReference>
<organism evidence="7 8">
    <name type="scientific">Nguyenibacter vanlangensis</name>
    <dbReference type="NCBI Taxonomy" id="1216886"/>
    <lineage>
        <taxon>Bacteria</taxon>
        <taxon>Pseudomonadati</taxon>
        <taxon>Pseudomonadota</taxon>
        <taxon>Alphaproteobacteria</taxon>
        <taxon>Acetobacterales</taxon>
        <taxon>Acetobacteraceae</taxon>
        <taxon>Nguyenibacter</taxon>
    </lineage>
</organism>
<reference evidence="7 8" key="1">
    <citation type="submission" date="2020-06" db="EMBL/GenBank/DDBJ databases">
        <title>Description of novel acetic acid bacteria.</title>
        <authorList>
            <person name="Sombolestani A."/>
        </authorList>
    </citation>
    <scope>NUCLEOTIDE SEQUENCE [LARGE SCALE GENOMIC DNA]</scope>
    <source>
        <strain evidence="7 8">LMG 31431</strain>
    </source>
</reference>